<evidence type="ECO:0000313" key="1">
    <source>
        <dbReference type="EMBL" id="CAA2987348.1"/>
    </source>
</evidence>
<dbReference type="Gramene" id="OE9A053193T1">
    <property type="protein sequence ID" value="OE9A053193C1"/>
    <property type="gene ID" value="OE9A053193"/>
</dbReference>
<protein>
    <submittedName>
        <fullName evidence="1">Uncharacterized protein</fullName>
    </submittedName>
</protein>
<sequence>MICTSIVEQIICGCAKVKRIYLGWLDGYSLDEIKKIKLSKETLEELIVDWCTDMNLFVDYAPNLERFSYAGIRREQNEIWISSMRNLRSMTLVQAHVTGFNVVNQVLQYPRLEELVLVSCSTIDRLVISSAKLDDFVLCRREVL</sequence>
<comment type="caution">
    <text evidence="1">The sequence shown here is derived from an EMBL/GenBank/DDBJ whole genome shotgun (WGS) entry which is preliminary data.</text>
</comment>
<proteinExistence type="predicted"/>
<accession>A0A8S0S5X7</accession>
<organism evidence="1 2">
    <name type="scientific">Olea europaea subsp. europaea</name>
    <dbReference type="NCBI Taxonomy" id="158383"/>
    <lineage>
        <taxon>Eukaryota</taxon>
        <taxon>Viridiplantae</taxon>
        <taxon>Streptophyta</taxon>
        <taxon>Embryophyta</taxon>
        <taxon>Tracheophyta</taxon>
        <taxon>Spermatophyta</taxon>
        <taxon>Magnoliopsida</taxon>
        <taxon>eudicotyledons</taxon>
        <taxon>Gunneridae</taxon>
        <taxon>Pentapetalae</taxon>
        <taxon>asterids</taxon>
        <taxon>lamiids</taxon>
        <taxon>Lamiales</taxon>
        <taxon>Oleaceae</taxon>
        <taxon>Oleeae</taxon>
        <taxon>Olea</taxon>
    </lineage>
</organism>
<dbReference type="Proteomes" id="UP000594638">
    <property type="component" value="Unassembled WGS sequence"/>
</dbReference>
<dbReference type="AlphaFoldDB" id="A0A8S0S5X7"/>
<name>A0A8S0S5X7_OLEEU</name>
<gene>
    <name evidence="1" type="ORF">OLEA9_A053193</name>
</gene>
<dbReference type="InterPro" id="IPR032675">
    <property type="entry name" value="LRR_dom_sf"/>
</dbReference>
<dbReference type="Gene3D" id="3.80.10.10">
    <property type="entry name" value="Ribonuclease Inhibitor"/>
    <property type="match status" value="1"/>
</dbReference>
<evidence type="ECO:0000313" key="2">
    <source>
        <dbReference type="Proteomes" id="UP000594638"/>
    </source>
</evidence>
<dbReference type="EMBL" id="CACTIH010003917">
    <property type="protein sequence ID" value="CAA2987348.1"/>
    <property type="molecule type" value="Genomic_DNA"/>
</dbReference>
<keyword evidence="2" id="KW-1185">Reference proteome</keyword>
<reference evidence="1 2" key="1">
    <citation type="submission" date="2019-12" db="EMBL/GenBank/DDBJ databases">
        <authorList>
            <person name="Alioto T."/>
            <person name="Alioto T."/>
            <person name="Gomez Garrido J."/>
        </authorList>
    </citation>
    <scope>NUCLEOTIDE SEQUENCE [LARGE SCALE GENOMIC DNA]</scope>
</reference>
<dbReference type="SUPFAM" id="SSF52047">
    <property type="entry name" value="RNI-like"/>
    <property type="match status" value="1"/>
</dbReference>